<keyword evidence="2 8" id="KW-0813">Transport</keyword>
<dbReference type="GO" id="GO:0009279">
    <property type="term" value="C:cell outer membrane"/>
    <property type="evidence" value="ECO:0007669"/>
    <property type="project" value="UniProtKB-SubCell"/>
</dbReference>
<dbReference type="PANTHER" id="PTHR30069:SF29">
    <property type="entry name" value="HEMOGLOBIN AND HEMOGLOBIN-HAPTOGLOBIN-BINDING PROTEIN 1-RELATED"/>
    <property type="match status" value="1"/>
</dbReference>
<protein>
    <submittedName>
        <fullName evidence="11">Outer membrane TonB-dependent transporter, utilization system for glycans and polysaccharides (PUL), SusC family</fullName>
    </submittedName>
</protein>
<dbReference type="Gene3D" id="2.60.40.1120">
    <property type="entry name" value="Carboxypeptidase-like, regulatory domain"/>
    <property type="match status" value="1"/>
</dbReference>
<evidence type="ECO:0000256" key="2">
    <source>
        <dbReference type="ARBA" id="ARBA00022448"/>
    </source>
</evidence>
<dbReference type="NCBIfam" id="TIGR04057">
    <property type="entry name" value="SusC_RagA_signa"/>
    <property type="match status" value="1"/>
</dbReference>
<keyword evidence="7 8" id="KW-0998">Cell outer membrane</keyword>
<keyword evidence="5 9" id="KW-0732">Signal</keyword>
<name>A0A6J4MIL2_9BACT</name>
<reference evidence="11" key="1">
    <citation type="submission" date="2020-02" db="EMBL/GenBank/DDBJ databases">
        <authorList>
            <person name="Meier V. D."/>
        </authorList>
    </citation>
    <scope>NUCLEOTIDE SEQUENCE</scope>
    <source>
        <strain evidence="11">AVDCRST_MAG68</strain>
    </source>
</reference>
<dbReference type="InterPro" id="IPR039426">
    <property type="entry name" value="TonB-dep_rcpt-like"/>
</dbReference>
<feature type="chain" id="PRO_5026767034" evidence="9">
    <location>
        <begin position="24"/>
        <end position="1019"/>
    </location>
</feature>
<dbReference type="SUPFAM" id="SSF49464">
    <property type="entry name" value="Carboxypeptidase regulatory domain-like"/>
    <property type="match status" value="1"/>
</dbReference>
<dbReference type="Pfam" id="PF13715">
    <property type="entry name" value="CarbopepD_reg_2"/>
    <property type="match status" value="1"/>
</dbReference>
<keyword evidence="3 8" id="KW-1134">Transmembrane beta strand</keyword>
<gene>
    <name evidence="11" type="ORF">AVDCRST_MAG68-4369</name>
</gene>
<evidence type="ECO:0000256" key="5">
    <source>
        <dbReference type="ARBA" id="ARBA00022729"/>
    </source>
</evidence>
<dbReference type="InterPro" id="IPR036942">
    <property type="entry name" value="Beta-barrel_TonB_sf"/>
</dbReference>
<dbReference type="Gene3D" id="2.40.170.20">
    <property type="entry name" value="TonB-dependent receptor, beta-barrel domain"/>
    <property type="match status" value="1"/>
</dbReference>
<feature type="signal peptide" evidence="9">
    <location>
        <begin position="1"/>
        <end position="23"/>
    </location>
</feature>
<dbReference type="Pfam" id="PF07715">
    <property type="entry name" value="Plug"/>
    <property type="match status" value="1"/>
</dbReference>
<evidence type="ECO:0000256" key="4">
    <source>
        <dbReference type="ARBA" id="ARBA00022692"/>
    </source>
</evidence>
<dbReference type="GO" id="GO:0044718">
    <property type="term" value="P:siderophore transmembrane transport"/>
    <property type="evidence" value="ECO:0007669"/>
    <property type="project" value="TreeGrafter"/>
</dbReference>
<keyword evidence="6 8" id="KW-0472">Membrane</keyword>
<evidence type="ECO:0000256" key="6">
    <source>
        <dbReference type="ARBA" id="ARBA00023136"/>
    </source>
</evidence>
<evidence type="ECO:0000259" key="10">
    <source>
        <dbReference type="Pfam" id="PF07715"/>
    </source>
</evidence>
<organism evidence="11">
    <name type="scientific">uncultured Gemmatimonadota bacterium</name>
    <dbReference type="NCBI Taxonomy" id="203437"/>
    <lineage>
        <taxon>Bacteria</taxon>
        <taxon>Pseudomonadati</taxon>
        <taxon>Gemmatimonadota</taxon>
        <taxon>environmental samples</taxon>
    </lineage>
</organism>
<proteinExistence type="inferred from homology"/>
<dbReference type="InterPro" id="IPR012910">
    <property type="entry name" value="Plug_dom"/>
</dbReference>
<dbReference type="PROSITE" id="PS52016">
    <property type="entry name" value="TONB_DEPENDENT_REC_3"/>
    <property type="match status" value="1"/>
</dbReference>
<evidence type="ECO:0000256" key="8">
    <source>
        <dbReference type="PROSITE-ProRule" id="PRU01360"/>
    </source>
</evidence>
<keyword evidence="4 8" id="KW-0812">Transmembrane</keyword>
<dbReference type="InterPro" id="IPR037066">
    <property type="entry name" value="Plug_dom_sf"/>
</dbReference>
<dbReference type="EMBL" id="CADCTW010000202">
    <property type="protein sequence ID" value="CAA9360368.1"/>
    <property type="molecule type" value="Genomic_DNA"/>
</dbReference>
<dbReference type="InterPro" id="IPR023997">
    <property type="entry name" value="TonB-dep_OMP_SusC/RagA_CS"/>
</dbReference>
<comment type="subcellular location">
    <subcellularLocation>
        <location evidence="1 8">Cell outer membrane</location>
        <topology evidence="1 8">Multi-pass membrane protein</topology>
    </subcellularLocation>
</comment>
<evidence type="ECO:0000256" key="1">
    <source>
        <dbReference type="ARBA" id="ARBA00004571"/>
    </source>
</evidence>
<dbReference type="InterPro" id="IPR008969">
    <property type="entry name" value="CarboxyPept-like_regulatory"/>
</dbReference>
<dbReference type="Gene3D" id="2.170.130.10">
    <property type="entry name" value="TonB-dependent receptor, plug domain"/>
    <property type="match status" value="1"/>
</dbReference>
<accession>A0A6J4MIL2</accession>
<dbReference type="PANTHER" id="PTHR30069">
    <property type="entry name" value="TONB-DEPENDENT OUTER MEMBRANE RECEPTOR"/>
    <property type="match status" value="1"/>
</dbReference>
<comment type="similarity">
    <text evidence="8">Belongs to the TonB-dependent receptor family.</text>
</comment>
<evidence type="ECO:0000256" key="3">
    <source>
        <dbReference type="ARBA" id="ARBA00022452"/>
    </source>
</evidence>
<evidence type="ECO:0000313" key="11">
    <source>
        <dbReference type="EMBL" id="CAA9360368.1"/>
    </source>
</evidence>
<dbReference type="NCBIfam" id="TIGR04056">
    <property type="entry name" value="OMP_RagA_SusC"/>
    <property type="match status" value="1"/>
</dbReference>
<dbReference type="AlphaFoldDB" id="A0A6J4MIL2"/>
<sequence>MLKRMVLLLAALAATAGGGAAHAQQRQITGTVTGNNGAPLASANVTVAGTTRGVQTNQRGVFTISVPAGDVQLRAAQIGYIGRTITVPAGQTTANFQLAQDILNIEGVVVTGQATTVRRANAANDVAVVTAQELQRVPAQTLSNALQGKVAGATISSNSGAPGGGMQIRLRGISSLSGSSTPLYVVDGVIVSDVGIPGGQSAITQASPGSNQSVQDNVVNRIADLNPADIQNVEILKGASASAIYGSRASNGVIVITTKRGRAGAPRYSLSQRFGRAELSNTLGSRQFTRATALQAKLVDSTTMNEFFNADGSPKFDIDQERALFGRKAPQLETTLSVSGGSENTQYFVSGLYMDNQGIVANTGYVKQGVKVSVDQTISRRARFGVTTNIIHSVASRGVTGNDNEGTSYISALSSTPHFINLRRGADGVFPGNPYAGSNPFEISTLSTNDEDTWRAIGALNLSVDLVKSSVHDLRFIGLGGADYFEQRNELYFPPELHYAPANGLRGIGVLGGGRNLNLNTNFNLVHTFSPRSGLFRATTSTGVQYEDRDLKTSQLTGRNLIGSIRLPQSAAVTENLGARERVKVFGVYGQEELLMFDERLLLTGSLRADRSSNNSDVEKYYYYPKAAASYRFPGFAFVDEVKLRGAYGASGNEPLYEQKYTNLTNTNVEGLPGLRVQGLTGASDLRPERTTELEGGTDITLFGQRARLGLTAYDKTVTDFLLSRGVAPSTGFATQFFNGGKLRVRGFEASLEGTPVRRGSFDWFTRTTFSRNRAKLLELPVAPFRPGNSSFGFSFGGYRITEGYSPTGIWSIQGLNQAGLDRKAAGQTYSGAAFDSVAFIGDAEPDFQMGFSNDFTVGPVTISSLFDWNHGGLVVNLTRNYYDFAGNAPDQGDPNAPLREYSECGTQCTGYERDRLHSGSRSLNPNGRMPVYVEDGGYVKLREVALSFDIPSQYFQRVSGRVDRVQLQVSGRNLKTWTNYSGLDPEVSNFGNRSVGRNMDVTPFPPSRTYWVGLNVGF</sequence>
<evidence type="ECO:0000256" key="9">
    <source>
        <dbReference type="SAM" id="SignalP"/>
    </source>
</evidence>
<dbReference type="SUPFAM" id="SSF56935">
    <property type="entry name" value="Porins"/>
    <property type="match status" value="1"/>
</dbReference>
<feature type="domain" description="TonB-dependent receptor plug" evidence="10">
    <location>
        <begin position="121"/>
        <end position="253"/>
    </location>
</feature>
<dbReference type="InterPro" id="IPR023996">
    <property type="entry name" value="TonB-dep_OMP_SusC/RagA"/>
</dbReference>
<dbReference type="GO" id="GO:0015344">
    <property type="term" value="F:siderophore uptake transmembrane transporter activity"/>
    <property type="evidence" value="ECO:0007669"/>
    <property type="project" value="TreeGrafter"/>
</dbReference>
<evidence type="ECO:0000256" key="7">
    <source>
        <dbReference type="ARBA" id="ARBA00023237"/>
    </source>
</evidence>